<evidence type="ECO:0000313" key="1">
    <source>
        <dbReference type="EMBL" id="KAH6623076.1"/>
    </source>
</evidence>
<dbReference type="EMBL" id="JAGIZQ010000006">
    <property type="protein sequence ID" value="KAH6623076.1"/>
    <property type="molecule type" value="Genomic_DNA"/>
</dbReference>
<sequence>MVPGIRFTFFVGVLILEHARAIPRAQTRPTVRGPGAFQTVPDDKVPGHLPRGLLARPNPRAVKALIRLTARYFQPVHSFEPRDMLCLLHSYSAVRGIPSTLIPHKTHCYTHNPVFCNACHESSAKP</sequence>
<gene>
    <name evidence="1" type="ORF">F5144DRAFT_352412</name>
</gene>
<organism evidence="1 2">
    <name type="scientific">Chaetomium tenue</name>
    <dbReference type="NCBI Taxonomy" id="1854479"/>
    <lineage>
        <taxon>Eukaryota</taxon>
        <taxon>Fungi</taxon>
        <taxon>Dikarya</taxon>
        <taxon>Ascomycota</taxon>
        <taxon>Pezizomycotina</taxon>
        <taxon>Sordariomycetes</taxon>
        <taxon>Sordariomycetidae</taxon>
        <taxon>Sordariales</taxon>
        <taxon>Chaetomiaceae</taxon>
        <taxon>Chaetomium</taxon>
    </lineage>
</organism>
<protein>
    <submittedName>
        <fullName evidence="1">Uncharacterized protein</fullName>
    </submittedName>
</protein>
<reference evidence="1 2" key="1">
    <citation type="journal article" date="2021" name="Nat. Commun.">
        <title>Genetic determinants of endophytism in the Arabidopsis root mycobiome.</title>
        <authorList>
            <person name="Mesny F."/>
            <person name="Miyauchi S."/>
            <person name="Thiergart T."/>
            <person name="Pickel B."/>
            <person name="Atanasova L."/>
            <person name="Karlsson M."/>
            <person name="Huettel B."/>
            <person name="Barry K.W."/>
            <person name="Haridas S."/>
            <person name="Chen C."/>
            <person name="Bauer D."/>
            <person name="Andreopoulos W."/>
            <person name="Pangilinan J."/>
            <person name="LaButti K."/>
            <person name="Riley R."/>
            <person name="Lipzen A."/>
            <person name="Clum A."/>
            <person name="Drula E."/>
            <person name="Henrissat B."/>
            <person name="Kohler A."/>
            <person name="Grigoriev I.V."/>
            <person name="Martin F.M."/>
            <person name="Hacquard S."/>
        </authorList>
    </citation>
    <scope>NUCLEOTIDE SEQUENCE [LARGE SCALE GENOMIC DNA]</scope>
    <source>
        <strain evidence="1 2">MPI-SDFR-AT-0079</strain>
    </source>
</reference>
<evidence type="ECO:0000313" key="2">
    <source>
        <dbReference type="Proteomes" id="UP000724584"/>
    </source>
</evidence>
<comment type="caution">
    <text evidence="1">The sequence shown here is derived from an EMBL/GenBank/DDBJ whole genome shotgun (WGS) entry which is preliminary data.</text>
</comment>
<keyword evidence="2" id="KW-1185">Reference proteome</keyword>
<name>A0ACB7P365_9PEZI</name>
<proteinExistence type="predicted"/>
<accession>A0ACB7P365</accession>
<dbReference type="Proteomes" id="UP000724584">
    <property type="component" value="Unassembled WGS sequence"/>
</dbReference>